<evidence type="ECO:0000256" key="8">
    <source>
        <dbReference type="PROSITE-ProRule" id="PRU00042"/>
    </source>
</evidence>
<feature type="domain" description="C2H2-type" evidence="9">
    <location>
        <begin position="339"/>
        <end position="363"/>
    </location>
</feature>
<feature type="domain" description="C2H2-type" evidence="9">
    <location>
        <begin position="283"/>
        <end position="311"/>
    </location>
</feature>
<dbReference type="SMART" id="SM00868">
    <property type="entry name" value="zf-AD"/>
    <property type="match status" value="1"/>
</dbReference>
<evidence type="ECO:0000256" key="7">
    <source>
        <dbReference type="ARBA" id="ARBA00023242"/>
    </source>
</evidence>
<protein>
    <recommendedName>
        <fullName evidence="9">C2H2-type domain-containing protein</fullName>
    </recommendedName>
</protein>
<dbReference type="InterPro" id="IPR013087">
    <property type="entry name" value="Znf_C2H2_type"/>
</dbReference>
<evidence type="ECO:0000313" key="10">
    <source>
        <dbReference type="EMBL" id="KAG5678584.1"/>
    </source>
</evidence>
<evidence type="ECO:0000256" key="2">
    <source>
        <dbReference type="ARBA" id="ARBA00022723"/>
    </source>
</evidence>
<dbReference type="PANTHER" id="PTHR46179">
    <property type="entry name" value="ZINC FINGER PROTEIN"/>
    <property type="match status" value="1"/>
</dbReference>
<proteinExistence type="predicted"/>
<keyword evidence="5" id="KW-0805">Transcription regulation</keyword>
<feature type="domain" description="C2H2-type" evidence="9">
    <location>
        <begin position="252"/>
        <end position="280"/>
    </location>
</feature>
<dbReference type="InterPro" id="IPR051061">
    <property type="entry name" value="Zinc_finger_trans_reg"/>
</dbReference>
<keyword evidence="3 8" id="KW-0863">Zinc-finger</keyword>
<keyword evidence="4" id="KW-0862">Zinc</keyword>
<evidence type="ECO:0000256" key="5">
    <source>
        <dbReference type="ARBA" id="ARBA00023015"/>
    </source>
</evidence>
<keyword evidence="2" id="KW-0479">Metal-binding</keyword>
<evidence type="ECO:0000259" key="9">
    <source>
        <dbReference type="PROSITE" id="PS50157"/>
    </source>
</evidence>
<dbReference type="Pfam" id="PF00096">
    <property type="entry name" value="zf-C2H2"/>
    <property type="match status" value="2"/>
</dbReference>
<comment type="subcellular location">
    <subcellularLocation>
        <location evidence="1">Nucleus</location>
    </subcellularLocation>
</comment>
<dbReference type="InterPro" id="IPR036236">
    <property type="entry name" value="Znf_C2H2_sf"/>
</dbReference>
<dbReference type="AlphaFoldDB" id="A0A9J6C9L8"/>
<reference evidence="10" key="1">
    <citation type="submission" date="2021-03" db="EMBL/GenBank/DDBJ databases">
        <title>Chromosome level genome of the anhydrobiotic midge Polypedilum vanderplanki.</title>
        <authorList>
            <person name="Yoshida Y."/>
            <person name="Kikawada T."/>
            <person name="Gusev O."/>
        </authorList>
    </citation>
    <scope>NUCLEOTIDE SEQUENCE</scope>
    <source>
        <strain evidence="10">NIAS01</strain>
        <tissue evidence="10">Whole body or cell culture</tissue>
    </source>
</reference>
<dbReference type="SUPFAM" id="SSF57667">
    <property type="entry name" value="beta-beta-alpha zinc fingers"/>
    <property type="match status" value="3"/>
</dbReference>
<keyword evidence="6" id="KW-0804">Transcription</keyword>
<organism evidence="10 11">
    <name type="scientific">Polypedilum vanderplanki</name>
    <name type="common">Sleeping chironomid midge</name>
    <dbReference type="NCBI Taxonomy" id="319348"/>
    <lineage>
        <taxon>Eukaryota</taxon>
        <taxon>Metazoa</taxon>
        <taxon>Ecdysozoa</taxon>
        <taxon>Arthropoda</taxon>
        <taxon>Hexapoda</taxon>
        <taxon>Insecta</taxon>
        <taxon>Pterygota</taxon>
        <taxon>Neoptera</taxon>
        <taxon>Endopterygota</taxon>
        <taxon>Diptera</taxon>
        <taxon>Nematocera</taxon>
        <taxon>Chironomoidea</taxon>
        <taxon>Chironomidae</taxon>
        <taxon>Chironominae</taxon>
        <taxon>Polypedilum</taxon>
        <taxon>Polypedilum</taxon>
    </lineage>
</organism>
<name>A0A9J6C9L8_POLVA</name>
<gene>
    <name evidence="10" type="ORF">PVAND_008246</name>
</gene>
<feature type="domain" description="C2H2-type" evidence="9">
    <location>
        <begin position="312"/>
        <end position="339"/>
    </location>
</feature>
<dbReference type="GO" id="GO:0005634">
    <property type="term" value="C:nucleus"/>
    <property type="evidence" value="ECO:0007669"/>
    <property type="project" value="UniProtKB-SubCell"/>
</dbReference>
<evidence type="ECO:0000256" key="1">
    <source>
        <dbReference type="ARBA" id="ARBA00004123"/>
    </source>
</evidence>
<evidence type="ECO:0000256" key="4">
    <source>
        <dbReference type="ARBA" id="ARBA00022833"/>
    </source>
</evidence>
<dbReference type="OrthoDB" id="6077919at2759"/>
<comment type="caution">
    <text evidence="10">The sequence shown here is derived from an EMBL/GenBank/DDBJ whole genome shotgun (WGS) entry which is preliminary data.</text>
</comment>
<dbReference type="PROSITE" id="PS00028">
    <property type="entry name" value="ZINC_FINGER_C2H2_1"/>
    <property type="match status" value="6"/>
</dbReference>
<dbReference type="SMART" id="SM00355">
    <property type="entry name" value="ZnF_C2H2"/>
    <property type="match status" value="11"/>
</dbReference>
<dbReference type="GO" id="GO:0008270">
    <property type="term" value="F:zinc ion binding"/>
    <property type="evidence" value="ECO:0007669"/>
    <property type="project" value="UniProtKB-KW"/>
</dbReference>
<sequence length="471" mass="56462">MDFEEYHNFCRFCLEANDSNQNIEFLAINENVENWFYELTQVKFKNFTTYNKICYECFKDLQHSIELKHKLINGQTQLEHSIKIAEVEIKIESKEDENFIFVENEEQIESDNQFDTYDSLQNQSVNLAECPECFDLFDTDIISKHIAKHVKKLPHACNKCKFKTDKLNRLVIHCLKIHNSEPPPKKPKSQLKAKKQCSMCGSLVKNLVEHLKITHGQLKRYHCDHCDYKCYFRAKIERHLQRHIPKQFQTFFKCEQCDFQTNRKDTLKNHYQTMHQANRERKEICETCQKSFYNKSQLNTHTKSVHQKIKNHLCNHCGKSFYTIKDLQIHETRHFEKNVKCSECDSLFFSKNDLQRHKKTRHTLPSIVCNFPDCEKKFHSNSKLKLHIKTKHEQIKEYVCKYSYCDSKFGQYNNLKRHIDTVHKAIRMKCAVENCKYSASRKDKYKSHLISQHKNINKEEREMMLKNIKYE</sequence>
<dbReference type="Pfam" id="PF12874">
    <property type="entry name" value="zf-met"/>
    <property type="match status" value="1"/>
</dbReference>
<dbReference type="PROSITE" id="PS50157">
    <property type="entry name" value="ZINC_FINGER_C2H2_2"/>
    <property type="match status" value="6"/>
</dbReference>
<dbReference type="Gene3D" id="3.30.160.60">
    <property type="entry name" value="Classic Zinc Finger"/>
    <property type="match status" value="5"/>
</dbReference>
<accession>A0A9J6C9L8</accession>
<evidence type="ECO:0000256" key="6">
    <source>
        <dbReference type="ARBA" id="ARBA00023163"/>
    </source>
</evidence>
<dbReference type="Proteomes" id="UP001107558">
    <property type="component" value="Chromosome 2"/>
</dbReference>
<feature type="domain" description="C2H2-type" evidence="9">
    <location>
        <begin position="367"/>
        <end position="397"/>
    </location>
</feature>
<dbReference type="PANTHER" id="PTHR46179:SF13">
    <property type="entry name" value="C2H2-TYPE DOMAIN-CONTAINING PROTEIN"/>
    <property type="match status" value="1"/>
</dbReference>
<dbReference type="InterPro" id="IPR012934">
    <property type="entry name" value="Znf_AD"/>
</dbReference>
<evidence type="ECO:0000256" key="3">
    <source>
        <dbReference type="ARBA" id="ARBA00022771"/>
    </source>
</evidence>
<evidence type="ECO:0000313" key="11">
    <source>
        <dbReference type="Proteomes" id="UP001107558"/>
    </source>
</evidence>
<keyword evidence="11" id="KW-1185">Reference proteome</keyword>
<feature type="domain" description="C2H2-type" evidence="9">
    <location>
        <begin position="398"/>
        <end position="428"/>
    </location>
</feature>
<dbReference type="EMBL" id="JADBJN010000002">
    <property type="protein sequence ID" value="KAG5678584.1"/>
    <property type="molecule type" value="Genomic_DNA"/>
</dbReference>
<keyword evidence="7" id="KW-0539">Nucleus</keyword>
<dbReference type="GO" id="GO:0006357">
    <property type="term" value="P:regulation of transcription by RNA polymerase II"/>
    <property type="evidence" value="ECO:0007669"/>
    <property type="project" value="TreeGrafter"/>
</dbReference>